<evidence type="ECO:0000313" key="3">
    <source>
        <dbReference type="Proteomes" id="UP000314294"/>
    </source>
</evidence>
<accession>A0A4Z2GTK5</accession>
<keyword evidence="3" id="KW-1185">Reference proteome</keyword>
<gene>
    <name evidence="2" type="ORF">EYF80_033673</name>
</gene>
<feature type="compositionally biased region" description="Polar residues" evidence="1">
    <location>
        <begin position="50"/>
        <end position="59"/>
    </location>
</feature>
<feature type="compositionally biased region" description="Polar residues" evidence="1">
    <location>
        <begin position="1"/>
        <end position="11"/>
    </location>
</feature>
<dbReference type="AlphaFoldDB" id="A0A4Z2GTK5"/>
<dbReference type="Proteomes" id="UP000314294">
    <property type="component" value="Unassembled WGS sequence"/>
</dbReference>
<evidence type="ECO:0000256" key="1">
    <source>
        <dbReference type="SAM" id="MobiDB-lite"/>
    </source>
</evidence>
<reference evidence="2 3" key="1">
    <citation type="submission" date="2019-03" db="EMBL/GenBank/DDBJ databases">
        <title>First draft genome of Liparis tanakae, snailfish: a comprehensive survey of snailfish specific genes.</title>
        <authorList>
            <person name="Kim W."/>
            <person name="Song I."/>
            <person name="Jeong J.-H."/>
            <person name="Kim D."/>
            <person name="Kim S."/>
            <person name="Ryu S."/>
            <person name="Song J.Y."/>
            <person name="Lee S.K."/>
        </authorList>
    </citation>
    <scope>NUCLEOTIDE SEQUENCE [LARGE SCALE GENOMIC DNA]</scope>
    <source>
        <tissue evidence="2">Muscle</tissue>
    </source>
</reference>
<sequence>MPGVSKQTAWKRTTAERCDSGSRAAAFPSAKMAAPSPHRHRAGRKEGSRSQRPASSPTR</sequence>
<feature type="region of interest" description="Disordered" evidence="1">
    <location>
        <begin position="1"/>
        <end position="59"/>
    </location>
</feature>
<protein>
    <submittedName>
        <fullName evidence="2">Uncharacterized protein</fullName>
    </submittedName>
</protein>
<organism evidence="2 3">
    <name type="scientific">Liparis tanakae</name>
    <name type="common">Tanaka's snailfish</name>
    <dbReference type="NCBI Taxonomy" id="230148"/>
    <lineage>
        <taxon>Eukaryota</taxon>
        <taxon>Metazoa</taxon>
        <taxon>Chordata</taxon>
        <taxon>Craniata</taxon>
        <taxon>Vertebrata</taxon>
        <taxon>Euteleostomi</taxon>
        <taxon>Actinopterygii</taxon>
        <taxon>Neopterygii</taxon>
        <taxon>Teleostei</taxon>
        <taxon>Neoteleostei</taxon>
        <taxon>Acanthomorphata</taxon>
        <taxon>Eupercaria</taxon>
        <taxon>Perciformes</taxon>
        <taxon>Cottioidei</taxon>
        <taxon>Cottales</taxon>
        <taxon>Liparidae</taxon>
        <taxon>Liparis</taxon>
    </lineage>
</organism>
<name>A0A4Z2GTK5_9TELE</name>
<dbReference type="EMBL" id="SRLO01000436">
    <property type="protein sequence ID" value="TNN56123.1"/>
    <property type="molecule type" value="Genomic_DNA"/>
</dbReference>
<comment type="caution">
    <text evidence="2">The sequence shown here is derived from an EMBL/GenBank/DDBJ whole genome shotgun (WGS) entry which is preliminary data.</text>
</comment>
<feature type="compositionally biased region" description="Low complexity" evidence="1">
    <location>
        <begin position="22"/>
        <end position="36"/>
    </location>
</feature>
<evidence type="ECO:0000313" key="2">
    <source>
        <dbReference type="EMBL" id="TNN56123.1"/>
    </source>
</evidence>
<proteinExistence type="predicted"/>